<comment type="caution">
    <text evidence="2">The sequence shown here is derived from an EMBL/GenBank/DDBJ whole genome shotgun (WGS) entry which is preliminary data.</text>
</comment>
<reference evidence="2" key="1">
    <citation type="submission" date="2020-10" db="EMBL/GenBank/DDBJ databases">
        <title>Sequencing the genomes of 1000 actinobacteria strains.</title>
        <authorList>
            <person name="Klenk H.-P."/>
        </authorList>
    </citation>
    <scope>NUCLEOTIDE SEQUENCE</scope>
    <source>
        <strain evidence="2">DSM 45354</strain>
    </source>
</reference>
<dbReference type="Proteomes" id="UP000638648">
    <property type="component" value="Unassembled WGS sequence"/>
</dbReference>
<name>A0A927R8X7_9ACTN</name>
<evidence type="ECO:0000256" key="1">
    <source>
        <dbReference type="SAM" id="MobiDB-lite"/>
    </source>
</evidence>
<organism evidence="2 3">
    <name type="scientific">Actinopolymorpha pittospori</name>
    <dbReference type="NCBI Taxonomy" id="648752"/>
    <lineage>
        <taxon>Bacteria</taxon>
        <taxon>Bacillati</taxon>
        <taxon>Actinomycetota</taxon>
        <taxon>Actinomycetes</taxon>
        <taxon>Propionibacteriales</taxon>
        <taxon>Actinopolymorphaceae</taxon>
        <taxon>Actinopolymorpha</taxon>
    </lineage>
</organism>
<dbReference type="EMBL" id="JADBEM010000001">
    <property type="protein sequence ID" value="MBE1603420.1"/>
    <property type="molecule type" value="Genomic_DNA"/>
</dbReference>
<evidence type="ECO:0000313" key="2">
    <source>
        <dbReference type="EMBL" id="MBE1603420.1"/>
    </source>
</evidence>
<protein>
    <submittedName>
        <fullName evidence="2">Uncharacterized protein</fullName>
    </submittedName>
</protein>
<feature type="region of interest" description="Disordered" evidence="1">
    <location>
        <begin position="114"/>
        <end position="139"/>
    </location>
</feature>
<evidence type="ECO:0000313" key="3">
    <source>
        <dbReference type="Proteomes" id="UP000638648"/>
    </source>
</evidence>
<sequence length="139" mass="15262">MAREVQQGASAENADSWLSEARRVDREFVGVDLALVKAEDSLRMNPRGRQLLHTRLSLRSRMDTLEHCAVAVRSLCRTLLELSGGPHRRALLSDEQLTDLLEGLLSQLADLSGSVPARTPRTSSASSERRGWVTASPVS</sequence>
<dbReference type="AlphaFoldDB" id="A0A927R8X7"/>
<keyword evidence="3" id="KW-1185">Reference proteome</keyword>
<accession>A0A927R8X7</accession>
<proteinExistence type="predicted"/>
<gene>
    <name evidence="2" type="ORF">HEB94_000268</name>
</gene>